<dbReference type="EMBL" id="JAACNO010001964">
    <property type="protein sequence ID" value="KAF4136371.1"/>
    <property type="molecule type" value="Genomic_DNA"/>
</dbReference>
<comment type="caution">
    <text evidence="1">The sequence shown here is derived from an EMBL/GenBank/DDBJ whole genome shotgun (WGS) entry which is preliminary data.</text>
</comment>
<organism evidence="1 2">
    <name type="scientific">Phytophthora infestans</name>
    <name type="common">Potato late blight agent</name>
    <name type="synonym">Botrytis infestans</name>
    <dbReference type="NCBI Taxonomy" id="4787"/>
    <lineage>
        <taxon>Eukaryota</taxon>
        <taxon>Sar</taxon>
        <taxon>Stramenopiles</taxon>
        <taxon>Oomycota</taxon>
        <taxon>Peronosporomycetes</taxon>
        <taxon>Peronosporales</taxon>
        <taxon>Peronosporaceae</taxon>
        <taxon>Phytophthora</taxon>
    </lineage>
</organism>
<feature type="non-terminal residue" evidence="1">
    <location>
        <position position="78"/>
    </location>
</feature>
<proteinExistence type="predicted"/>
<dbReference type="AlphaFoldDB" id="A0A8S9U616"/>
<accession>A0A8S9U616</accession>
<reference evidence="1" key="1">
    <citation type="submission" date="2020-03" db="EMBL/GenBank/DDBJ databases">
        <title>Hybrid Assembly of Korean Phytophthora infestans isolates.</title>
        <authorList>
            <person name="Prokchorchik M."/>
            <person name="Lee Y."/>
            <person name="Seo J."/>
            <person name="Cho J.-H."/>
            <person name="Park Y.-E."/>
            <person name="Jang D.-C."/>
            <person name="Im J.-S."/>
            <person name="Choi J.-G."/>
            <person name="Park H.-J."/>
            <person name="Lee G.-B."/>
            <person name="Lee Y.-G."/>
            <person name="Hong S.-Y."/>
            <person name="Cho K."/>
            <person name="Sohn K.H."/>
        </authorList>
    </citation>
    <scope>NUCLEOTIDE SEQUENCE</scope>
    <source>
        <strain evidence="1">KR_2_A2</strain>
    </source>
</reference>
<evidence type="ECO:0000313" key="2">
    <source>
        <dbReference type="Proteomes" id="UP000704712"/>
    </source>
</evidence>
<name>A0A8S9U616_PHYIN</name>
<sequence length="78" mass="9033">QINYRFFELPGKDALYPFGNGLTVLLTYYANGCGSAYQLEMSRTTVDRFIQNLDNHLSEMMEKSFTFLLLRLTRNGVK</sequence>
<evidence type="ECO:0000313" key="1">
    <source>
        <dbReference type="EMBL" id="KAF4136371.1"/>
    </source>
</evidence>
<protein>
    <submittedName>
        <fullName evidence="1">Uncharacterized protein</fullName>
    </submittedName>
</protein>
<dbReference type="Proteomes" id="UP000704712">
    <property type="component" value="Unassembled WGS sequence"/>
</dbReference>
<gene>
    <name evidence="1" type="ORF">GN958_ATG14432</name>
</gene>